<evidence type="ECO:0000259" key="5">
    <source>
        <dbReference type="PROSITE" id="PS51485"/>
    </source>
</evidence>
<proteinExistence type="predicted"/>
<dbReference type="SUPFAM" id="SSF49503">
    <property type="entry name" value="Cupredoxins"/>
    <property type="match status" value="1"/>
</dbReference>
<dbReference type="InterPro" id="IPR039391">
    <property type="entry name" value="Phytocyanin-like"/>
</dbReference>
<reference evidence="6" key="1">
    <citation type="submission" date="2023-03" db="EMBL/GenBank/DDBJ databases">
        <authorList>
            <person name="Julca I."/>
        </authorList>
    </citation>
    <scope>NUCLEOTIDE SEQUENCE</scope>
</reference>
<evidence type="ECO:0000256" key="3">
    <source>
        <dbReference type="SAM" id="MobiDB-lite"/>
    </source>
</evidence>
<dbReference type="PROSITE" id="PS51485">
    <property type="entry name" value="PHYTOCYANIN"/>
    <property type="match status" value="1"/>
</dbReference>
<dbReference type="GO" id="GO:0009055">
    <property type="term" value="F:electron transfer activity"/>
    <property type="evidence" value="ECO:0007669"/>
    <property type="project" value="InterPro"/>
</dbReference>
<dbReference type="AlphaFoldDB" id="A0AAV1C7U6"/>
<gene>
    <name evidence="6" type="ORF">OLC1_LOCUS3348</name>
</gene>
<evidence type="ECO:0000256" key="4">
    <source>
        <dbReference type="SAM" id="SignalP"/>
    </source>
</evidence>
<feature type="compositionally biased region" description="Low complexity" evidence="3">
    <location>
        <begin position="140"/>
        <end position="159"/>
    </location>
</feature>
<organism evidence="6 7">
    <name type="scientific">Oldenlandia corymbosa var. corymbosa</name>
    <dbReference type="NCBI Taxonomy" id="529605"/>
    <lineage>
        <taxon>Eukaryota</taxon>
        <taxon>Viridiplantae</taxon>
        <taxon>Streptophyta</taxon>
        <taxon>Embryophyta</taxon>
        <taxon>Tracheophyta</taxon>
        <taxon>Spermatophyta</taxon>
        <taxon>Magnoliopsida</taxon>
        <taxon>eudicotyledons</taxon>
        <taxon>Gunneridae</taxon>
        <taxon>Pentapetalae</taxon>
        <taxon>asterids</taxon>
        <taxon>lamiids</taxon>
        <taxon>Gentianales</taxon>
        <taxon>Rubiaceae</taxon>
        <taxon>Rubioideae</taxon>
        <taxon>Spermacoceae</taxon>
        <taxon>Hedyotis-Oldenlandia complex</taxon>
        <taxon>Oldenlandia</taxon>
    </lineage>
</organism>
<dbReference type="PANTHER" id="PTHR33021:SF288">
    <property type="entry name" value="OS03G0648500 PROTEIN"/>
    <property type="match status" value="1"/>
</dbReference>
<keyword evidence="2" id="KW-0325">Glycoprotein</keyword>
<evidence type="ECO:0000313" key="6">
    <source>
        <dbReference type="EMBL" id="CAI9091416.1"/>
    </source>
</evidence>
<keyword evidence="7" id="KW-1185">Reference proteome</keyword>
<dbReference type="Pfam" id="PF02298">
    <property type="entry name" value="Cu_bind_like"/>
    <property type="match status" value="1"/>
</dbReference>
<accession>A0AAV1C7U6</accession>
<feature type="region of interest" description="Disordered" evidence="3">
    <location>
        <begin position="130"/>
        <end position="193"/>
    </location>
</feature>
<evidence type="ECO:0000256" key="2">
    <source>
        <dbReference type="ARBA" id="ARBA00023180"/>
    </source>
</evidence>
<dbReference type="GO" id="GO:0005886">
    <property type="term" value="C:plasma membrane"/>
    <property type="evidence" value="ECO:0007669"/>
    <property type="project" value="TreeGrafter"/>
</dbReference>
<keyword evidence="4" id="KW-0732">Signal</keyword>
<dbReference type="Gene3D" id="2.60.40.420">
    <property type="entry name" value="Cupredoxins - blue copper proteins"/>
    <property type="match status" value="1"/>
</dbReference>
<feature type="compositionally biased region" description="Polar residues" evidence="3">
    <location>
        <begin position="160"/>
        <end position="187"/>
    </location>
</feature>
<dbReference type="InterPro" id="IPR003245">
    <property type="entry name" value="Phytocyanin_dom"/>
</dbReference>
<sequence length="193" mass="20922">MVMMMNSPVLLVILISSLTQSFGKEYIVGDTFWSIPTTNDFYTNWSSSQFFEIGDTFYFDFDSGLHNVMQVSSRQYQSCTADNPFEAFEDGPAKIVLMEEGVFYFICSISNHCGLGQKFSAVVHRGKISGPIPSPPGPSPASQHPLSSSSSENNFPYSSQQSPTGGEIDWSTNSSAVGGSNSKTNSGAAPLYC</sequence>
<dbReference type="EMBL" id="OX459118">
    <property type="protein sequence ID" value="CAI9091416.1"/>
    <property type="molecule type" value="Genomic_DNA"/>
</dbReference>
<dbReference type="InterPro" id="IPR008972">
    <property type="entry name" value="Cupredoxin"/>
</dbReference>
<evidence type="ECO:0000256" key="1">
    <source>
        <dbReference type="ARBA" id="ARBA00023157"/>
    </source>
</evidence>
<feature type="chain" id="PRO_5043807636" evidence="4">
    <location>
        <begin position="24"/>
        <end position="193"/>
    </location>
</feature>
<keyword evidence="1" id="KW-1015">Disulfide bond</keyword>
<evidence type="ECO:0000313" key="7">
    <source>
        <dbReference type="Proteomes" id="UP001161247"/>
    </source>
</evidence>
<name>A0AAV1C7U6_OLDCO</name>
<protein>
    <submittedName>
        <fullName evidence="6">OLC1v1026447C1</fullName>
    </submittedName>
</protein>
<dbReference type="Proteomes" id="UP001161247">
    <property type="component" value="Chromosome 1"/>
</dbReference>
<dbReference type="PANTHER" id="PTHR33021">
    <property type="entry name" value="BLUE COPPER PROTEIN"/>
    <property type="match status" value="1"/>
</dbReference>
<feature type="signal peptide" evidence="4">
    <location>
        <begin position="1"/>
        <end position="23"/>
    </location>
</feature>
<feature type="domain" description="Phytocyanin" evidence="5">
    <location>
        <begin position="24"/>
        <end position="125"/>
    </location>
</feature>
<dbReference type="FunFam" id="2.60.40.420:FF:000034">
    <property type="entry name" value="Cupredoxin superfamily protein"/>
    <property type="match status" value="1"/>
</dbReference>